<dbReference type="Pfam" id="PF00149">
    <property type="entry name" value="Metallophos"/>
    <property type="match status" value="1"/>
</dbReference>
<keyword evidence="2 4" id="KW-0378">Hydrolase</keyword>
<protein>
    <recommendedName>
        <fullName evidence="4">Serine/threonine-protein phosphatase</fullName>
        <ecNumber evidence="4">3.1.3.16</ecNumber>
    </recommendedName>
</protein>
<gene>
    <name evidence="6" type="ORF">ECRASSUSDP1_LOCUS17129</name>
</gene>
<dbReference type="AlphaFoldDB" id="A0AAD1XN71"/>
<organism evidence="6 7">
    <name type="scientific">Euplotes crassus</name>
    <dbReference type="NCBI Taxonomy" id="5936"/>
    <lineage>
        <taxon>Eukaryota</taxon>
        <taxon>Sar</taxon>
        <taxon>Alveolata</taxon>
        <taxon>Ciliophora</taxon>
        <taxon>Intramacronucleata</taxon>
        <taxon>Spirotrichea</taxon>
        <taxon>Hypotrichia</taxon>
        <taxon>Euplotida</taxon>
        <taxon>Euplotidae</taxon>
        <taxon>Moneuplotes</taxon>
    </lineage>
</organism>
<accession>A0AAD1XN71</accession>
<dbReference type="GO" id="GO:0046872">
    <property type="term" value="F:metal ion binding"/>
    <property type="evidence" value="ECO:0007669"/>
    <property type="project" value="UniProtKB-KW"/>
</dbReference>
<dbReference type="GO" id="GO:0004722">
    <property type="term" value="F:protein serine/threonine phosphatase activity"/>
    <property type="evidence" value="ECO:0007669"/>
    <property type="project" value="UniProtKB-EC"/>
</dbReference>
<dbReference type="SMART" id="SM00156">
    <property type="entry name" value="PP2Ac"/>
    <property type="match status" value="1"/>
</dbReference>
<dbReference type="Gene3D" id="3.60.21.10">
    <property type="match status" value="1"/>
</dbReference>
<evidence type="ECO:0000259" key="5">
    <source>
        <dbReference type="PROSITE" id="PS00125"/>
    </source>
</evidence>
<dbReference type="PANTHER" id="PTHR45619">
    <property type="entry name" value="SERINE/THREONINE-PROTEIN PHOSPHATASE PP2A-RELATED"/>
    <property type="match status" value="1"/>
</dbReference>
<dbReference type="InterPro" id="IPR047129">
    <property type="entry name" value="PPA2-like"/>
</dbReference>
<feature type="domain" description="Serine/threonine specific protein phosphatases" evidence="5">
    <location>
        <begin position="123"/>
        <end position="128"/>
    </location>
</feature>
<comment type="catalytic activity">
    <reaction evidence="4">
        <text>O-phospho-L-threonyl-[protein] + H2O = L-threonyl-[protein] + phosphate</text>
        <dbReference type="Rhea" id="RHEA:47004"/>
        <dbReference type="Rhea" id="RHEA-COMP:11060"/>
        <dbReference type="Rhea" id="RHEA-COMP:11605"/>
        <dbReference type="ChEBI" id="CHEBI:15377"/>
        <dbReference type="ChEBI" id="CHEBI:30013"/>
        <dbReference type="ChEBI" id="CHEBI:43474"/>
        <dbReference type="ChEBI" id="CHEBI:61977"/>
        <dbReference type="EC" id="3.1.3.16"/>
    </reaction>
</comment>
<evidence type="ECO:0000313" key="6">
    <source>
        <dbReference type="EMBL" id="CAI2375765.1"/>
    </source>
</evidence>
<dbReference type="EMBL" id="CAMPGE010017269">
    <property type="protein sequence ID" value="CAI2375765.1"/>
    <property type="molecule type" value="Genomic_DNA"/>
</dbReference>
<dbReference type="SUPFAM" id="SSF56300">
    <property type="entry name" value="Metallo-dependent phosphatases"/>
    <property type="match status" value="1"/>
</dbReference>
<dbReference type="CDD" id="cd07415">
    <property type="entry name" value="MPP_PP2A_PP4_PP6"/>
    <property type="match status" value="1"/>
</dbReference>
<dbReference type="InterPro" id="IPR029052">
    <property type="entry name" value="Metallo-depent_PP-like"/>
</dbReference>
<evidence type="ECO:0000256" key="1">
    <source>
        <dbReference type="ARBA" id="ARBA00022723"/>
    </source>
</evidence>
<dbReference type="Proteomes" id="UP001295684">
    <property type="component" value="Unassembled WGS sequence"/>
</dbReference>
<evidence type="ECO:0000256" key="2">
    <source>
        <dbReference type="ARBA" id="ARBA00022801"/>
    </source>
</evidence>
<keyword evidence="3" id="KW-0464">Manganese</keyword>
<dbReference type="InterPro" id="IPR006186">
    <property type="entry name" value="Ser/Thr-sp_prot-phosphatase"/>
</dbReference>
<reference evidence="6" key="1">
    <citation type="submission" date="2023-07" db="EMBL/GenBank/DDBJ databases">
        <authorList>
            <consortium name="AG Swart"/>
            <person name="Singh M."/>
            <person name="Singh A."/>
            <person name="Seah K."/>
            <person name="Emmerich C."/>
        </authorList>
    </citation>
    <scope>NUCLEOTIDE SEQUENCE</scope>
    <source>
        <strain evidence="6">DP1</strain>
    </source>
</reference>
<comment type="similarity">
    <text evidence="4">Belongs to the PPP phosphatase family.</text>
</comment>
<name>A0AAD1XN71_EUPCR</name>
<keyword evidence="1" id="KW-0479">Metal-binding</keyword>
<evidence type="ECO:0000256" key="3">
    <source>
        <dbReference type="ARBA" id="ARBA00023211"/>
    </source>
</evidence>
<dbReference type="PROSITE" id="PS00125">
    <property type="entry name" value="SER_THR_PHOSPHATASE"/>
    <property type="match status" value="1"/>
</dbReference>
<sequence>MINTNVKMITTKKCDRRTIDAYIGQLQECKPLPEEDIKVLCDKAKEIFTKEDNIVNVPAPVTICGDIHGQFYDLLELFKIGGELPDTNYLFLGDYVDRGYYSIEVFCLLVSYKVKYPERITLIRGNHECRATSQTYGFYDECMRKYGSPNVWRIVTDLFDYMPTNALVDDSIFCTHGGLSPTIDTLDQIKLIDRIQETPHEGGMCDLMWSDPSESPGWRISNRGAGYLFGQEISEQFNYANNLKLIARAHQMVMSGYTFTHEKNVLTIFSAPNYTFRCGNEAAIMEVDEFHKYNFTQFEAAPSQQLPDEDKRIPDYFL</sequence>
<comment type="caution">
    <text evidence="6">The sequence shown here is derived from an EMBL/GenBank/DDBJ whole genome shotgun (WGS) entry which is preliminary data.</text>
</comment>
<proteinExistence type="inferred from homology"/>
<dbReference type="InterPro" id="IPR004843">
    <property type="entry name" value="Calcineurin-like_PHP"/>
</dbReference>
<dbReference type="EC" id="3.1.3.16" evidence="4"/>
<keyword evidence="7" id="KW-1185">Reference proteome</keyword>
<evidence type="ECO:0000256" key="4">
    <source>
        <dbReference type="RuleBase" id="RU004273"/>
    </source>
</evidence>
<dbReference type="PRINTS" id="PR00114">
    <property type="entry name" value="STPHPHTASE"/>
</dbReference>
<evidence type="ECO:0000313" key="7">
    <source>
        <dbReference type="Proteomes" id="UP001295684"/>
    </source>
</evidence>